<dbReference type="PRINTS" id="PR00412">
    <property type="entry name" value="EPOXHYDRLASE"/>
</dbReference>
<sequence>MSNTSVIDLPHDRKVSYRFHPVSERVGDYPTLILHHSFATTLRLYDGCFANEEISQLCNILAVDAFGHGGSSMKEDDQAWTYWDTAQMSLDLMETLGITKAYVLGTSQGGFVAVRMALLQPQKVLGLILLGTSMFAESPETLELGCWDVKEGLGPLRSALQSMDPEPSFEPPASFLDAVISSGFGGCLSEDAVEFWKNSTKAVYDGVAGQKKLLGSTVCLMDRDGLEKRLREINVPVFVAHGTEDQVYSVAIAEKGQKAMTNSPRCELEIVEGGKHYLYASHPDRVHD</sequence>
<dbReference type="STRING" id="1336337.A0A3N4JR37"/>
<dbReference type="SUPFAM" id="SSF53474">
    <property type="entry name" value="alpha/beta-Hydrolases"/>
    <property type="match status" value="1"/>
</dbReference>
<protein>
    <submittedName>
        <fullName evidence="2">Alpha/beta-hydrolase</fullName>
    </submittedName>
</protein>
<dbReference type="AlphaFoldDB" id="A0A3N4JR37"/>
<reference evidence="2 3" key="1">
    <citation type="journal article" date="2018" name="Nat. Ecol. Evol.">
        <title>Pezizomycetes genomes reveal the molecular basis of ectomycorrhizal truffle lifestyle.</title>
        <authorList>
            <person name="Murat C."/>
            <person name="Payen T."/>
            <person name="Noel B."/>
            <person name="Kuo A."/>
            <person name="Morin E."/>
            <person name="Chen J."/>
            <person name="Kohler A."/>
            <person name="Krizsan K."/>
            <person name="Balestrini R."/>
            <person name="Da Silva C."/>
            <person name="Montanini B."/>
            <person name="Hainaut M."/>
            <person name="Levati E."/>
            <person name="Barry K.W."/>
            <person name="Belfiori B."/>
            <person name="Cichocki N."/>
            <person name="Clum A."/>
            <person name="Dockter R.B."/>
            <person name="Fauchery L."/>
            <person name="Guy J."/>
            <person name="Iotti M."/>
            <person name="Le Tacon F."/>
            <person name="Lindquist E.A."/>
            <person name="Lipzen A."/>
            <person name="Malagnac F."/>
            <person name="Mello A."/>
            <person name="Molinier V."/>
            <person name="Miyauchi S."/>
            <person name="Poulain J."/>
            <person name="Riccioni C."/>
            <person name="Rubini A."/>
            <person name="Sitrit Y."/>
            <person name="Splivallo R."/>
            <person name="Traeger S."/>
            <person name="Wang M."/>
            <person name="Zifcakova L."/>
            <person name="Wipf D."/>
            <person name="Zambonelli A."/>
            <person name="Paolocci F."/>
            <person name="Nowrousian M."/>
            <person name="Ottonello S."/>
            <person name="Baldrian P."/>
            <person name="Spatafora J.W."/>
            <person name="Henrissat B."/>
            <person name="Nagy L.G."/>
            <person name="Aury J.M."/>
            <person name="Wincker P."/>
            <person name="Grigoriev I.V."/>
            <person name="Bonfante P."/>
            <person name="Martin F.M."/>
        </authorList>
    </citation>
    <scope>NUCLEOTIDE SEQUENCE [LARGE SCALE GENOMIC DNA]</scope>
    <source>
        <strain evidence="2 3">120613-1</strain>
    </source>
</reference>
<proteinExistence type="predicted"/>
<accession>A0A3N4JR37</accession>
<feature type="domain" description="AB hydrolase-1" evidence="1">
    <location>
        <begin position="30"/>
        <end position="141"/>
    </location>
</feature>
<dbReference type="EMBL" id="ML120377">
    <property type="protein sequence ID" value="RPB00753.1"/>
    <property type="molecule type" value="Genomic_DNA"/>
</dbReference>
<gene>
    <name evidence="2" type="ORF">L873DRAFT_1735813</name>
</gene>
<dbReference type="Proteomes" id="UP000276215">
    <property type="component" value="Unassembled WGS sequence"/>
</dbReference>
<dbReference type="PANTHER" id="PTHR43798:SF33">
    <property type="entry name" value="HYDROLASE, PUTATIVE (AFU_ORTHOLOGUE AFUA_2G14860)-RELATED"/>
    <property type="match status" value="1"/>
</dbReference>
<dbReference type="Pfam" id="PF00561">
    <property type="entry name" value="Abhydrolase_1"/>
    <property type="match status" value="1"/>
</dbReference>
<keyword evidence="3" id="KW-1185">Reference proteome</keyword>
<evidence type="ECO:0000313" key="2">
    <source>
        <dbReference type="EMBL" id="RPB00753.1"/>
    </source>
</evidence>
<feature type="non-terminal residue" evidence="2">
    <location>
        <position position="288"/>
    </location>
</feature>
<dbReference type="InterPro" id="IPR029058">
    <property type="entry name" value="AB_hydrolase_fold"/>
</dbReference>
<evidence type="ECO:0000259" key="1">
    <source>
        <dbReference type="Pfam" id="PF00561"/>
    </source>
</evidence>
<dbReference type="InterPro" id="IPR000639">
    <property type="entry name" value="Epox_hydrolase-like"/>
</dbReference>
<evidence type="ECO:0000313" key="3">
    <source>
        <dbReference type="Proteomes" id="UP000276215"/>
    </source>
</evidence>
<dbReference type="GO" id="GO:0047372">
    <property type="term" value="F:monoacylglycerol lipase activity"/>
    <property type="evidence" value="ECO:0007669"/>
    <property type="project" value="TreeGrafter"/>
</dbReference>
<dbReference type="InterPro" id="IPR000073">
    <property type="entry name" value="AB_hydrolase_1"/>
</dbReference>
<dbReference type="GO" id="GO:0046464">
    <property type="term" value="P:acylglycerol catabolic process"/>
    <property type="evidence" value="ECO:0007669"/>
    <property type="project" value="TreeGrafter"/>
</dbReference>
<dbReference type="GO" id="GO:0016020">
    <property type="term" value="C:membrane"/>
    <property type="evidence" value="ECO:0007669"/>
    <property type="project" value="TreeGrafter"/>
</dbReference>
<dbReference type="OrthoDB" id="19657at2759"/>
<dbReference type="Gene3D" id="3.40.50.1820">
    <property type="entry name" value="alpha/beta hydrolase"/>
    <property type="match status" value="1"/>
</dbReference>
<name>A0A3N4JR37_9PEZI</name>
<dbReference type="InterPro" id="IPR050266">
    <property type="entry name" value="AB_hydrolase_sf"/>
</dbReference>
<keyword evidence="2" id="KW-0378">Hydrolase</keyword>
<dbReference type="PANTHER" id="PTHR43798">
    <property type="entry name" value="MONOACYLGLYCEROL LIPASE"/>
    <property type="match status" value="1"/>
</dbReference>
<organism evidence="2 3">
    <name type="scientific">Choiromyces venosus 120613-1</name>
    <dbReference type="NCBI Taxonomy" id="1336337"/>
    <lineage>
        <taxon>Eukaryota</taxon>
        <taxon>Fungi</taxon>
        <taxon>Dikarya</taxon>
        <taxon>Ascomycota</taxon>
        <taxon>Pezizomycotina</taxon>
        <taxon>Pezizomycetes</taxon>
        <taxon>Pezizales</taxon>
        <taxon>Tuberaceae</taxon>
        <taxon>Choiromyces</taxon>
    </lineage>
</organism>